<sequence length="73" mass="8556">MGHYVGCINRCYIEEITVLIYILEDWYILVLAGKYLSIKELEMSLFIKSKHKQTFYYIAKPIAYELSSPESGK</sequence>
<accession>I7GMH9</accession>
<name>I7GMH9_MACFA</name>
<protein>
    <submittedName>
        <fullName evidence="1">Macaca fascicularis brain cDNA, clone: QflA-22245</fullName>
    </submittedName>
</protein>
<proteinExistence type="evidence at transcript level"/>
<reference evidence="1" key="1">
    <citation type="journal article" date="2007" name="PLoS Biol.">
        <title>Rate of evolution in brain-expressed genes in humans and other primates.</title>
        <authorList>
            <person name="Wang H.-Y."/>
            <person name="Chien H.-C."/>
            <person name="Osada N."/>
            <person name="Hashimoto K."/>
            <person name="Sugano S."/>
            <person name="Gojobori T."/>
            <person name="Chou C.-K."/>
            <person name="Tsai S.-F."/>
            <person name="Wu C.-I."/>
            <person name="Shen C.-K.J."/>
        </authorList>
    </citation>
    <scope>NUCLEOTIDE SEQUENCE</scope>
</reference>
<dbReference type="AlphaFoldDB" id="I7GMH9"/>
<organism evidence="1">
    <name type="scientific">Macaca fascicularis</name>
    <name type="common">Crab-eating macaque</name>
    <name type="synonym">Cynomolgus monkey</name>
    <dbReference type="NCBI Taxonomy" id="9541"/>
    <lineage>
        <taxon>Eukaryota</taxon>
        <taxon>Metazoa</taxon>
        <taxon>Chordata</taxon>
        <taxon>Craniata</taxon>
        <taxon>Vertebrata</taxon>
        <taxon>Euteleostomi</taxon>
        <taxon>Mammalia</taxon>
        <taxon>Eutheria</taxon>
        <taxon>Euarchontoglires</taxon>
        <taxon>Primates</taxon>
        <taxon>Haplorrhini</taxon>
        <taxon>Catarrhini</taxon>
        <taxon>Cercopithecidae</taxon>
        <taxon>Cercopithecinae</taxon>
        <taxon>Macaca</taxon>
    </lineage>
</organism>
<evidence type="ECO:0000313" key="1">
    <source>
        <dbReference type="EMBL" id="BAE90428.1"/>
    </source>
</evidence>
<dbReference type="EMBL" id="AB173366">
    <property type="protein sequence ID" value="BAE90428.1"/>
    <property type="molecule type" value="mRNA"/>
</dbReference>